<dbReference type="InterPro" id="IPR002469">
    <property type="entry name" value="Peptidase_S9B_N"/>
</dbReference>
<evidence type="ECO:0000256" key="7">
    <source>
        <dbReference type="ARBA" id="ARBA00022968"/>
    </source>
</evidence>
<evidence type="ECO:0000256" key="5">
    <source>
        <dbReference type="ARBA" id="ARBA00022801"/>
    </source>
</evidence>
<dbReference type="AlphaFoldDB" id="A0A3S3P232"/>
<evidence type="ECO:0000256" key="8">
    <source>
        <dbReference type="ARBA" id="ARBA00022989"/>
    </source>
</evidence>
<reference evidence="15 16" key="1">
    <citation type="journal article" date="2018" name="Gigascience">
        <title>Genomes of trombidid mites reveal novel predicted allergens and laterally-transferred genes associated with secondary metabolism.</title>
        <authorList>
            <person name="Dong X."/>
            <person name="Chaisiri K."/>
            <person name="Xia D."/>
            <person name="Armstrong S.D."/>
            <person name="Fang Y."/>
            <person name="Donnelly M.J."/>
            <person name="Kadowaki T."/>
            <person name="McGarry J.W."/>
            <person name="Darby A.C."/>
            <person name="Makepeace B.L."/>
        </authorList>
    </citation>
    <scope>NUCLEOTIDE SEQUENCE [LARGE SCALE GENOMIC DNA]</scope>
    <source>
        <strain evidence="15">UoL-WK</strain>
    </source>
</reference>
<dbReference type="InterPro" id="IPR050278">
    <property type="entry name" value="Serine_Prot_S9B/DPPIV"/>
</dbReference>
<dbReference type="Gene3D" id="2.140.10.30">
    <property type="entry name" value="Dipeptidylpeptidase IV, N-terminal domain"/>
    <property type="match status" value="1"/>
</dbReference>
<keyword evidence="7" id="KW-0735">Signal-anchor</keyword>
<keyword evidence="4 12" id="KW-0812">Transmembrane</keyword>
<dbReference type="InterPro" id="IPR001375">
    <property type="entry name" value="Peptidase_S9_cat"/>
</dbReference>
<evidence type="ECO:0000256" key="10">
    <source>
        <dbReference type="ARBA" id="ARBA00023180"/>
    </source>
</evidence>
<protein>
    <submittedName>
        <fullName evidence="15">Prolyl endopeptidase FAP-like protein</fullName>
    </submittedName>
</protein>
<evidence type="ECO:0000313" key="16">
    <source>
        <dbReference type="Proteomes" id="UP000285301"/>
    </source>
</evidence>
<name>A0A3S3P232_9ACAR</name>
<organism evidence="15 16">
    <name type="scientific">Dinothrombium tinctorium</name>
    <dbReference type="NCBI Taxonomy" id="1965070"/>
    <lineage>
        <taxon>Eukaryota</taxon>
        <taxon>Metazoa</taxon>
        <taxon>Ecdysozoa</taxon>
        <taxon>Arthropoda</taxon>
        <taxon>Chelicerata</taxon>
        <taxon>Arachnida</taxon>
        <taxon>Acari</taxon>
        <taxon>Acariformes</taxon>
        <taxon>Trombidiformes</taxon>
        <taxon>Prostigmata</taxon>
        <taxon>Anystina</taxon>
        <taxon>Parasitengona</taxon>
        <taxon>Trombidioidea</taxon>
        <taxon>Trombidiidae</taxon>
        <taxon>Dinothrombium</taxon>
    </lineage>
</organism>
<feature type="non-terminal residue" evidence="15">
    <location>
        <position position="1"/>
    </location>
</feature>
<keyword evidence="6" id="KW-0720">Serine protease</keyword>
<proteinExistence type="predicted"/>
<dbReference type="PANTHER" id="PTHR11731">
    <property type="entry name" value="PROTEASE FAMILY S9B,C DIPEPTIDYL-PEPTIDASE IV-RELATED"/>
    <property type="match status" value="1"/>
</dbReference>
<dbReference type="Pfam" id="PF00326">
    <property type="entry name" value="Peptidase_S9"/>
    <property type="match status" value="1"/>
</dbReference>
<gene>
    <name evidence="15" type="ORF">B4U79_00683</name>
</gene>
<dbReference type="InterPro" id="IPR029058">
    <property type="entry name" value="AB_hydrolase_fold"/>
</dbReference>
<evidence type="ECO:0000313" key="15">
    <source>
        <dbReference type="EMBL" id="RWS10370.1"/>
    </source>
</evidence>
<dbReference type="STRING" id="1965070.A0A3S3P232"/>
<dbReference type="SUPFAM" id="SSF82171">
    <property type="entry name" value="DPP6 N-terminal domain-like"/>
    <property type="match status" value="1"/>
</dbReference>
<evidence type="ECO:0000256" key="4">
    <source>
        <dbReference type="ARBA" id="ARBA00022692"/>
    </source>
</evidence>
<dbReference type="PANTHER" id="PTHR11731:SF200">
    <property type="entry name" value="DIPEPTIDYL PEPTIDASE 10, ISOFORM B"/>
    <property type="match status" value="1"/>
</dbReference>
<evidence type="ECO:0000256" key="6">
    <source>
        <dbReference type="ARBA" id="ARBA00022825"/>
    </source>
</evidence>
<keyword evidence="2" id="KW-0031">Aminopeptidase</keyword>
<comment type="caution">
    <text evidence="15">The sequence shown here is derived from an EMBL/GenBank/DDBJ whole genome shotgun (WGS) entry which is preliminary data.</text>
</comment>
<dbReference type="OrthoDB" id="16520at2759"/>
<dbReference type="GO" id="GO:0005886">
    <property type="term" value="C:plasma membrane"/>
    <property type="evidence" value="ECO:0007669"/>
    <property type="project" value="TreeGrafter"/>
</dbReference>
<dbReference type="GO" id="GO:0006508">
    <property type="term" value="P:proteolysis"/>
    <property type="evidence" value="ECO:0007669"/>
    <property type="project" value="UniProtKB-KW"/>
</dbReference>
<dbReference type="GO" id="GO:0008236">
    <property type="term" value="F:serine-type peptidase activity"/>
    <property type="evidence" value="ECO:0007669"/>
    <property type="project" value="UniProtKB-KW"/>
</dbReference>
<keyword evidence="10" id="KW-0325">Glycoprotein</keyword>
<keyword evidence="8 12" id="KW-1133">Transmembrane helix</keyword>
<dbReference type="GO" id="GO:0008239">
    <property type="term" value="F:dipeptidyl-peptidase activity"/>
    <property type="evidence" value="ECO:0007669"/>
    <property type="project" value="TreeGrafter"/>
</dbReference>
<keyword evidence="3" id="KW-0645">Protease</keyword>
<keyword evidence="9 12" id="KW-0472">Membrane</keyword>
<dbReference type="GO" id="GO:0004177">
    <property type="term" value="F:aminopeptidase activity"/>
    <property type="evidence" value="ECO:0007669"/>
    <property type="project" value="UniProtKB-KW"/>
</dbReference>
<evidence type="ECO:0000259" key="13">
    <source>
        <dbReference type="Pfam" id="PF00326"/>
    </source>
</evidence>
<keyword evidence="5" id="KW-0378">Hydrolase</keyword>
<feature type="domain" description="Peptidase S9 prolyl oligopeptidase catalytic" evidence="13">
    <location>
        <begin position="495"/>
        <end position="698"/>
    </location>
</feature>
<evidence type="ECO:0000256" key="2">
    <source>
        <dbReference type="ARBA" id="ARBA00022438"/>
    </source>
</evidence>
<feature type="domain" description="Dipeptidylpeptidase IV N-terminal" evidence="14">
    <location>
        <begin position="45"/>
        <end position="399"/>
    </location>
</feature>
<feature type="transmembrane region" description="Helical" evidence="12">
    <location>
        <begin position="15"/>
        <end position="36"/>
    </location>
</feature>
<dbReference type="Pfam" id="PF00930">
    <property type="entry name" value="DPPIV_N"/>
    <property type="match status" value="1"/>
</dbReference>
<evidence type="ECO:0000259" key="14">
    <source>
        <dbReference type="Pfam" id="PF00930"/>
    </source>
</evidence>
<evidence type="ECO:0000256" key="9">
    <source>
        <dbReference type="ARBA" id="ARBA00023136"/>
    </source>
</evidence>
<dbReference type="Proteomes" id="UP000285301">
    <property type="component" value="Unassembled WGS sequence"/>
</dbReference>
<dbReference type="GO" id="GO:0012505">
    <property type="term" value="C:endomembrane system"/>
    <property type="evidence" value="ECO:0007669"/>
    <property type="project" value="UniProtKB-SubCell"/>
</dbReference>
<keyword evidence="16" id="KW-1185">Reference proteome</keyword>
<dbReference type="EMBL" id="NCKU01002119">
    <property type="protein sequence ID" value="RWS10370.1"/>
    <property type="molecule type" value="Genomic_DNA"/>
</dbReference>
<evidence type="ECO:0000256" key="3">
    <source>
        <dbReference type="ARBA" id="ARBA00022670"/>
    </source>
</evidence>
<evidence type="ECO:0000256" key="11">
    <source>
        <dbReference type="ARBA" id="ARBA00037847"/>
    </source>
</evidence>
<accession>A0A3S3P232</accession>
<dbReference type="Gene3D" id="3.40.50.1820">
    <property type="entry name" value="alpha/beta hydrolase"/>
    <property type="match status" value="1"/>
</dbReference>
<evidence type="ECO:0000256" key="1">
    <source>
        <dbReference type="ARBA" id="ARBA00004606"/>
    </source>
</evidence>
<sequence>ELVVISVDEHNWKGIGISLIVIAAIFSVIGLAIFILTPKDLNDNYGIYKLELDDIIGTKFKAKLFNGTWISDLFLQVFVCNNDIYYVPYMGANATRMTHSGEAGTVYNGVSDWLYANRINPDESHSSIWWSKNGTSIIYATFNDSEVPSNPIKLYGGISEAVTRVYVPKILMQKYTKAGLENKNPVVTLWLIDLSNSSGSTPKQIIPPLEIVDKEHYLTYVQWTSDDEVMVMWTLRTQNQSVLTLCSRKNEWMCTQITKISSTLLTLKELSEAILPIETHAYFIRAPRPDTQIGSYYHIAYNKIDKQESTYTNFLTYGDYDVTKLLGFDLESKTLYYQSSKEPNSEQRHIFNLVLDDQEKNVASQCLTCDLKDDCTFYDALFSPTSKYYILQCLGPKVPFTQLWEATGNKSKLRTIMDNNDLRARLKDKRLPSIRIMTVPIENLTPPVKVKVMIPPPKPVKPKVREDDEEEIIRYPLIVESTTQASKLIVDQYMLDWGTYVASKKEFIYAKIDIDERNQRNGHIKFNYKKYNFEIQLQVINYLVQEIQEIDANRIAIWGVGIAAFNALSSLASDTNEMLRCAVAVSPVTNWRYLDSVTTEYFLGMPSQQENYATYETISLMSKIPHLLYKRFLIIHGTADTEFHIQHSMLFSKALIQNYKSGSINYQFQMYPDDDHDFSKSKFHVYKLMEAFIEKCFATPRVNKIESSSDS</sequence>
<dbReference type="SUPFAM" id="SSF53474">
    <property type="entry name" value="alpha/beta-Hydrolases"/>
    <property type="match status" value="1"/>
</dbReference>
<comment type="subcellular location">
    <subcellularLocation>
        <location evidence="11">Endomembrane system</location>
        <topology evidence="11">Single-pass membrane protein</topology>
    </subcellularLocation>
    <subcellularLocation>
        <location evidence="1">Membrane</location>
        <topology evidence="1">Single-pass type II membrane protein</topology>
    </subcellularLocation>
</comment>
<evidence type="ECO:0000256" key="12">
    <source>
        <dbReference type="SAM" id="Phobius"/>
    </source>
</evidence>